<dbReference type="EMBL" id="WJQT01000005">
    <property type="protein sequence ID" value="MRJ46963.1"/>
    <property type="molecule type" value="Genomic_DNA"/>
</dbReference>
<accession>A0A844C894</accession>
<gene>
    <name evidence="13" type="ORF">GF867_05220</name>
</gene>
<dbReference type="InterPro" id="IPR017853">
    <property type="entry name" value="GH"/>
</dbReference>
<dbReference type="SUPFAM" id="SSF52317">
    <property type="entry name" value="Class I glutamine amidotransferase-like"/>
    <property type="match status" value="1"/>
</dbReference>
<evidence type="ECO:0000256" key="4">
    <source>
        <dbReference type="ARBA" id="ARBA00022801"/>
    </source>
</evidence>
<dbReference type="InterPro" id="IPR003476">
    <property type="entry name" value="Glyco_hydro_42"/>
</dbReference>
<evidence type="ECO:0000256" key="2">
    <source>
        <dbReference type="ARBA" id="ARBA00005940"/>
    </source>
</evidence>
<dbReference type="PIRSF" id="PIRSF001084">
    <property type="entry name" value="B-galactosidase"/>
    <property type="match status" value="1"/>
</dbReference>
<dbReference type="RefSeq" id="WP_153832050.1">
    <property type="nucleotide sequence ID" value="NZ_WJQT01000005.1"/>
</dbReference>
<dbReference type="Gene3D" id="3.20.20.80">
    <property type="entry name" value="Glycosidases"/>
    <property type="match status" value="1"/>
</dbReference>
<dbReference type="InterPro" id="IPR013780">
    <property type="entry name" value="Glyco_hydro_b"/>
</dbReference>
<evidence type="ECO:0000256" key="6">
    <source>
        <dbReference type="PIRNR" id="PIRNR001084"/>
    </source>
</evidence>
<comment type="caution">
    <text evidence="13">The sequence shown here is derived from an EMBL/GenBank/DDBJ whole genome shotgun (WGS) entry which is preliminary data.</text>
</comment>
<protein>
    <recommendedName>
        <fullName evidence="3 6">Beta-galactosidase</fullName>
        <shortName evidence="6">Beta-gal</shortName>
        <ecNumber evidence="3 6">3.2.1.23</ecNumber>
    </recommendedName>
</protein>
<evidence type="ECO:0000259" key="12">
    <source>
        <dbReference type="Pfam" id="PF08533"/>
    </source>
</evidence>
<dbReference type="PANTHER" id="PTHR36447:SF1">
    <property type="entry name" value="BETA-GALACTOSIDASE GANA"/>
    <property type="match status" value="1"/>
</dbReference>
<feature type="binding site" evidence="8">
    <location>
        <position position="149"/>
    </location>
    <ligand>
        <name>substrate</name>
    </ligand>
</feature>
<dbReference type="InterPro" id="IPR013529">
    <property type="entry name" value="Glyco_hydro_42_N"/>
</dbReference>
<dbReference type="Pfam" id="PF08532">
    <property type="entry name" value="Glyco_hydro_42M"/>
    <property type="match status" value="1"/>
</dbReference>
<dbReference type="EC" id="3.2.1.23" evidence="3 6"/>
<evidence type="ECO:0000259" key="10">
    <source>
        <dbReference type="Pfam" id="PF02449"/>
    </source>
</evidence>
<dbReference type="InterPro" id="IPR013738">
    <property type="entry name" value="Beta_galactosidase_Trimer"/>
</dbReference>
<feature type="active site" description="Nucleophile" evidence="7">
    <location>
        <position position="307"/>
    </location>
</feature>
<keyword evidence="9" id="KW-0479">Metal-binding</keyword>
<dbReference type="Gene3D" id="3.40.50.880">
    <property type="match status" value="1"/>
</dbReference>
<feature type="binding site" evidence="9">
    <location>
        <position position="157"/>
    </location>
    <ligand>
        <name>Zn(2+)</name>
        <dbReference type="ChEBI" id="CHEBI:29105"/>
    </ligand>
</feature>
<name>A0A844C894_9LACT</name>
<evidence type="ECO:0000259" key="11">
    <source>
        <dbReference type="Pfam" id="PF08532"/>
    </source>
</evidence>
<keyword evidence="9" id="KW-0862">Zinc</keyword>
<organism evidence="13 14">
    <name type="scientific">Fundicoccus ignavus</name>
    <dbReference type="NCBI Taxonomy" id="2664442"/>
    <lineage>
        <taxon>Bacteria</taxon>
        <taxon>Bacillati</taxon>
        <taxon>Bacillota</taxon>
        <taxon>Bacilli</taxon>
        <taxon>Lactobacillales</taxon>
        <taxon>Aerococcaceae</taxon>
        <taxon>Fundicoccus</taxon>
    </lineage>
</organism>
<feature type="binding site" evidence="9">
    <location>
        <position position="115"/>
    </location>
    <ligand>
        <name>Zn(2+)</name>
        <dbReference type="ChEBI" id="CHEBI:29105"/>
    </ligand>
</feature>
<evidence type="ECO:0000256" key="8">
    <source>
        <dbReference type="PIRSR" id="PIRSR001084-2"/>
    </source>
</evidence>
<feature type="binding site" evidence="8">
    <location>
        <position position="315"/>
    </location>
    <ligand>
        <name>substrate</name>
    </ligand>
</feature>
<evidence type="ECO:0000256" key="1">
    <source>
        <dbReference type="ARBA" id="ARBA00001412"/>
    </source>
</evidence>
<feature type="active site" description="Proton donor" evidence="7">
    <location>
        <position position="150"/>
    </location>
</feature>
<comment type="similarity">
    <text evidence="2 6">Belongs to the glycosyl hydrolase 42 family.</text>
</comment>
<keyword evidence="4 6" id="KW-0378">Hydrolase</keyword>
<dbReference type="CDD" id="cd03143">
    <property type="entry name" value="A4_beta-galactosidase_middle_domain"/>
    <property type="match status" value="1"/>
</dbReference>
<evidence type="ECO:0000256" key="9">
    <source>
        <dbReference type="PIRSR" id="PIRSR001084-3"/>
    </source>
</evidence>
<dbReference type="SUPFAM" id="SSF51445">
    <property type="entry name" value="(Trans)glycosidases"/>
    <property type="match status" value="1"/>
</dbReference>
<feature type="binding site" evidence="8">
    <location>
        <position position="111"/>
    </location>
    <ligand>
        <name>substrate</name>
    </ligand>
</feature>
<evidence type="ECO:0000313" key="14">
    <source>
        <dbReference type="Proteomes" id="UP000440066"/>
    </source>
</evidence>
<dbReference type="Proteomes" id="UP000440066">
    <property type="component" value="Unassembled WGS sequence"/>
</dbReference>
<feature type="domain" description="Beta-galactosidase trimerisation" evidence="11">
    <location>
        <begin position="398"/>
        <end position="606"/>
    </location>
</feature>
<dbReference type="InterPro" id="IPR013739">
    <property type="entry name" value="Beta_galactosidase_C"/>
</dbReference>
<dbReference type="PANTHER" id="PTHR36447">
    <property type="entry name" value="BETA-GALACTOSIDASE GANA"/>
    <property type="match status" value="1"/>
</dbReference>
<dbReference type="InterPro" id="IPR029062">
    <property type="entry name" value="Class_I_gatase-like"/>
</dbReference>
<dbReference type="Pfam" id="PF08533">
    <property type="entry name" value="Glyco_hydro_42C"/>
    <property type="match status" value="1"/>
</dbReference>
<dbReference type="Pfam" id="PF02449">
    <property type="entry name" value="Glyco_hydro_42"/>
    <property type="match status" value="1"/>
</dbReference>
<proteinExistence type="inferred from homology"/>
<feature type="domain" description="Glycoside hydrolase family 42 N-terminal" evidence="10">
    <location>
        <begin position="14"/>
        <end position="385"/>
    </location>
</feature>
<dbReference type="GO" id="GO:0009341">
    <property type="term" value="C:beta-galactosidase complex"/>
    <property type="evidence" value="ECO:0007669"/>
    <property type="project" value="InterPro"/>
</dbReference>
<keyword evidence="5 6" id="KW-0326">Glycosidase</keyword>
<dbReference type="AlphaFoldDB" id="A0A844C894"/>
<feature type="domain" description="Beta-galactosidase C-terminal" evidence="12">
    <location>
        <begin position="615"/>
        <end position="671"/>
    </location>
</feature>
<feature type="binding site" evidence="9">
    <location>
        <position position="160"/>
    </location>
    <ligand>
        <name>Zn(2+)</name>
        <dbReference type="ChEBI" id="CHEBI:29105"/>
    </ligand>
</feature>
<feature type="binding site" evidence="9">
    <location>
        <position position="155"/>
    </location>
    <ligand>
        <name>Zn(2+)</name>
        <dbReference type="ChEBI" id="CHEBI:29105"/>
    </ligand>
</feature>
<reference evidence="13 14" key="1">
    <citation type="submission" date="2019-11" db="EMBL/GenBank/DDBJ databases">
        <title>Characterisation of Fundicoccus ignavus gen. nov. sp. nov., a novel genus of the family Aerococcaceae from bulk tank milk.</title>
        <authorList>
            <person name="Siebert A."/>
            <person name="Huptas C."/>
            <person name="Wenning M."/>
            <person name="Scherer S."/>
            <person name="Doll E.V."/>
        </authorList>
    </citation>
    <scope>NUCLEOTIDE SEQUENCE [LARGE SCALE GENOMIC DNA]</scope>
    <source>
        <strain evidence="13 14">DSM 109652</strain>
    </source>
</reference>
<dbReference type="GO" id="GO:0004565">
    <property type="term" value="F:beta-galactosidase activity"/>
    <property type="evidence" value="ECO:0007669"/>
    <property type="project" value="UniProtKB-EC"/>
</dbReference>
<dbReference type="GO" id="GO:0046872">
    <property type="term" value="F:metal ion binding"/>
    <property type="evidence" value="ECO:0007669"/>
    <property type="project" value="UniProtKB-KW"/>
</dbReference>
<comment type="catalytic activity">
    <reaction evidence="1 6">
        <text>Hydrolysis of terminal non-reducing beta-D-galactose residues in beta-D-galactosides.</text>
        <dbReference type="EC" id="3.2.1.23"/>
    </reaction>
</comment>
<evidence type="ECO:0000256" key="7">
    <source>
        <dbReference type="PIRSR" id="PIRSR001084-1"/>
    </source>
</evidence>
<evidence type="ECO:0000256" key="3">
    <source>
        <dbReference type="ARBA" id="ARBA00012756"/>
    </source>
</evidence>
<dbReference type="GO" id="GO:0006012">
    <property type="term" value="P:galactose metabolic process"/>
    <property type="evidence" value="ECO:0007669"/>
    <property type="project" value="InterPro"/>
</dbReference>
<evidence type="ECO:0000256" key="5">
    <source>
        <dbReference type="ARBA" id="ARBA00023295"/>
    </source>
</evidence>
<evidence type="ECO:0000313" key="13">
    <source>
        <dbReference type="EMBL" id="MRJ46963.1"/>
    </source>
</evidence>
<dbReference type="Gene3D" id="2.60.40.1180">
    <property type="entry name" value="Golgi alpha-mannosidase II"/>
    <property type="match status" value="1"/>
</dbReference>
<sequence>MSEQLFDRILYGGDYNPGQWPREVWDEDMRIFEKANINTATVNVFSWAKLQPSEAVYDFSELDEIMEMLEKENYDIVLGTSTAAMPAWLSRKYPDVNRTDFYGREHKYGHRHNHCPNSPSFQKYAKRLVSKIAERYGDNPHVKVWHISNEYTADCYCENCAREFRVWLEKKYGTIEAVNEAWNMDFWSHTLYDFDDIVPPSYLGDGISDNMTAFAGIAVDYKRFQSDSLLDNFIMEREAIREFDQTTPVTTNLMGAYKGLDYFKWAKEMDIVSWDSYPSYEPDWAHVSMMHDLMRGLKDGQSFMLMEQTPSQQNWQPYNSLKAPGRMRVQSYHTIAHGADTVQFFQLRRTKGGCEKFHGAVIEHVGHEETRVFREVAQLGSELAALGDQLIGARSDSKVGILFDWDNYWAFEFTSGPNVDLYYVNQIQHYYNALYKKQVQVDMLHMDSDFEAYDVIIAPVLYMVKEGVAEKIEAFVEKGGSFLTTFMSGIVDQSDNVHLGGYPGPLRDVLGIWVEEIDALAPTAHNAIASASADVLEGQYQGVLVSDLIHLEGAESLANYASNWYAGMPAVTKHQYGKGTAYYIGTQADADLTAQVVQLLLNEHDIPVMEDVPAGVEVTTRTKDGKDFVFIMNHNDTAVETTLDYTGYTDLITGENLTSDLALKAFDVRIATRILTN</sequence>